<dbReference type="GO" id="GO:0005886">
    <property type="term" value="C:plasma membrane"/>
    <property type="evidence" value="ECO:0007669"/>
    <property type="project" value="TreeGrafter"/>
</dbReference>
<evidence type="ECO:0000256" key="2">
    <source>
        <dbReference type="ARBA" id="ARBA00022692"/>
    </source>
</evidence>
<evidence type="ECO:0000256" key="5">
    <source>
        <dbReference type="SAM" id="Phobius"/>
    </source>
</evidence>
<comment type="subcellular location">
    <subcellularLocation>
        <location evidence="1">Membrane</location>
        <topology evidence="1">Single-pass membrane protein</topology>
    </subcellularLocation>
</comment>
<dbReference type="GO" id="GO:0098542">
    <property type="term" value="P:defense response to other organism"/>
    <property type="evidence" value="ECO:0007669"/>
    <property type="project" value="InterPro"/>
</dbReference>
<dbReference type="HOGENOM" id="CLU_108204_1_0_1"/>
<dbReference type="PANTHER" id="PTHR31234:SF10">
    <property type="entry name" value="HARPIN-INDUCED PROTEIN 1 CONTAINING PROTEIN, EXPRESSED"/>
    <property type="match status" value="1"/>
</dbReference>
<reference evidence="7" key="3">
    <citation type="submission" date="2015-04" db="UniProtKB">
        <authorList>
            <consortium name="EnsemblPlants"/>
        </authorList>
    </citation>
    <scope>IDENTIFICATION</scope>
</reference>
<feature type="domain" description="Late embryogenesis abundant protein LEA-2 subgroup" evidence="6">
    <location>
        <begin position="81"/>
        <end position="173"/>
    </location>
</feature>
<dbReference type="PANTHER" id="PTHR31234">
    <property type="entry name" value="LATE EMBRYOGENESIS ABUNDANT (LEA) HYDROXYPROLINE-RICH GLYCOPROTEIN FAMILY"/>
    <property type="match status" value="1"/>
</dbReference>
<evidence type="ECO:0000256" key="1">
    <source>
        <dbReference type="ARBA" id="ARBA00004167"/>
    </source>
</evidence>
<evidence type="ECO:0000256" key="3">
    <source>
        <dbReference type="ARBA" id="ARBA00022989"/>
    </source>
</evidence>
<proteinExistence type="predicted"/>
<reference evidence="8" key="2">
    <citation type="submission" date="2013-12" db="EMBL/GenBank/DDBJ databases">
        <authorList>
            <person name="Yu Y."/>
            <person name="Lee S."/>
            <person name="de Baynast K."/>
            <person name="Wissotski M."/>
            <person name="Liu L."/>
            <person name="Talag J."/>
            <person name="Goicoechea J."/>
            <person name="Angelova A."/>
            <person name="Jetty R."/>
            <person name="Kudrna D."/>
            <person name="Golser W."/>
            <person name="Rivera L."/>
            <person name="Zhang J."/>
            <person name="Wing R."/>
        </authorList>
    </citation>
    <scope>NUCLEOTIDE SEQUENCE</scope>
</reference>
<sequence>MAFYEDWCKNNGDCDCSWKKCLIWTTIIAVLTGVIILLIFAFAVVFPPKATANDAVLLRLALSPGSPSPANSTASYNITVTLSLRNPNIYRGINYDPIAVAFSFNGSRFDESATVPAFYHKPRKTATFHLTVNGDGKPVKLTAGGVAAFRAENATGKFGIEMRMDTTMQYKGRKTKCPLAVICPLELQLVDPEVAATAFQRTKCTILRAKKSGC</sequence>
<dbReference type="AlphaFoldDB" id="A0A0D9W145"/>
<reference evidence="7 8" key="1">
    <citation type="submission" date="2012-08" db="EMBL/GenBank/DDBJ databases">
        <title>Oryza genome evolution.</title>
        <authorList>
            <person name="Wing R.A."/>
        </authorList>
    </citation>
    <scope>NUCLEOTIDE SEQUENCE</scope>
</reference>
<evidence type="ECO:0000313" key="8">
    <source>
        <dbReference type="Proteomes" id="UP000032180"/>
    </source>
</evidence>
<name>A0A0D9W145_9ORYZ</name>
<dbReference type="Proteomes" id="UP000032180">
    <property type="component" value="Chromosome 3"/>
</dbReference>
<dbReference type="Gramene" id="LPERR03G34240.1">
    <property type="protein sequence ID" value="LPERR03G34240.1"/>
    <property type="gene ID" value="LPERR03G34240"/>
</dbReference>
<organism evidence="7 8">
    <name type="scientific">Leersia perrieri</name>
    <dbReference type="NCBI Taxonomy" id="77586"/>
    <lineage>
        <taxon>Eukaryota</taxon>
        <taxon>Viridiplantae</taxon>
        <taxon>Streptophyta</taxon>
        <taxon>Embryophyta</taxon>
        <taxon>Tracheophyta</taxon>
        <taxon>Spermatophyta</taxon>
        <taxon>Magnoliopsida</taxon>
        <taxon>Liliopsida</taxon>
        <taxon>Poales</taxon>
        <taxon>Poaceae</taxon>
        <taxon>BOP clade</taxon>
        <taxon>Oryzoideae</taxon>
        <taxon>Oryzeae</taxon>
        <taxon>Oryzinae</taxon>
        <taxon>Leersia</taxon>
    </lineage>
</organism>
<accession>A0A0D9W145</accession>
<dbReference type="InterPro" id="IPR004864">
    <property type="entry name" value="LEA_2"/>
</dbReference>
<dbReference type="EnsemblPlants" id="LPERR03G34240.1">
    <property type="protein sequence ID" value="LPERR03G34240.1"/>
    <property type="gene ID" value="LPERR03G34240"/>
</dbReference>
<keyword evidence="2 5" id="KW-0812">Transmembrane</keyword>
<evidence type="ECO:0000259" key="6">
    <source>
        <dbReference type="Pfam" id="PF03168"/>
    </source>
</evidence>
<evidence type="ECO:0000313" key="7">
    <source>
        <dbReference type="EnsemblPlants" id="LPERR03G34240.1"/>
    </source>
</evidence>
<dbReference type="InterPro" id="IPR044839">
    <property type="entry name" value="NDR1-like"/>
</dbReference>
<keyword evidence="3 5" id="KW-1133">Transmembrane helix</keyword>
<feature type="transmembrane region" description="Helical" evidence="5">
    <location>
        <begin position="21"/>
        <end position="46"/>
    </location>
</feature>
<dbReference type="STRING" id="77586.A0A0D9W145"/>
<keyword evidence="8" id="KW-1185">Reference proteome</keyword>
<dbReference type="Pfam" id="PF03168">
    <property type="entry name" value="LEA_2"/>
    <property type="match status" value="1"/>
</dbReference>
<protein>
    <recommendedName>
        <fullName evidence="6">Late embryogenesis abundant protein LEA-2 subgroup domain-containing protein</fullName>
    </recommendedName>
</protein>
<dbReference type="eggNOG" id="ENOG502R1VN">
    <property type="taxonomic scope" value="Eukaryota"/>
</dbReference>
<keyword evidence="4 5" id="KW-0472">Membrane</keyword>
<evidence type="ECO:0000256" key="4">
    <source>
        <dbReference type="ARBA" id="ARBA00023136"/>
    </source>
</evidence>